<dbReference type="Pfam" id="PF03631">
    <property type="entry name" value="Virul_fac_BrkB"/>
    <property type="match status" value="1"/>
</dbReference>
<dbReference type="Proteomes" id="UP001523565">
    <property type="component" value="Unassembled WGS sequence"/>
</dbReference>
<evidence type="ECO:0000256" key="4">
    <source>
        <dbReference type="ARBA" id="ARBA00022989"/>
    </source>
</evidence>
<evidence type="ECO:0000256" key="6">
    <source>
        <dbReference type="SAM" id="Phobius"/>
    </source>
</evidence>
<keyword evidence="4 6" id="KW-1133">Transmembrane helix</keyword>
<feature type="transmembrane region" description="Helical" evidence="6">
    <location>
        <begin position="136"/>
        <end position="159"/>
    </location>
</feature>
<keyword evidence="2" id="KW-1003">Cell membrane</keyword>
<sequence length="294" mass="33562">MSRLKKVRDALFTYLTNVMQHHVGAYAAQSAYFFMLALIPMLLLLTTMIQLTGLPATVVIEEIITVFPKTVTGLVTSIINQVYRHSSTIIPVTILVALWSAGKGVMALTGGLNLVYSKEETRNYFFVRIRATIYTVLFILVILIMLILSVFGNTLRNFIVLHAPFMEKAINQILELRTTLTPAVTFLFSLLIFKFLPNRKAKLRHDMPGAVFTSLGWFLISYFYSVYLSIFKGFANMYGTLTTIILLMLWMYFCMYCVLLGAELNVLIFPDAEAKYQERKAQKEILKEENKLDK</sequence>
<evidence type="ECO:0000256" key="2">
    <source>
        <dbReference type="ARBA" id="ARBA00022475"/>
    </source>
</evidence>
<proteinExistence type="predicted"/>
<feature type="transmembrane region" description="Helical" evidence="6">
    <location>
        <begin position="179"/>
        <end position="197"/>
    </location>
</feature>
<dbReference type="InterPro" id="IPR017039">
    <property type="entry name" value="Virul_fac_BrkB"/>
</dbReference>
<keyword evidence="3 6" id="KW-0812">Transmembrane</keyword>
<gene>
    <name evidence="7" type="ORF">NK118_00560</name>
</gene>
<accession>A0ABT1EDI0</accession>
<comment type="caution">
    <text evidence="7">The sequence shown here is derived from an EMBL/GenBank/DDBJ whole genome shotgun (WGS) entry which is preliminary data.</text>
</comment>
<dbReference type="EMBL" id="JAMZFV010000001">
    <property type="protein sequence ID" value="MCP1108743.1"/>
    <property type="molecule type" value="Genomic_DNA"/>
</dbReference>
<feature type="transmembrane region" description="Helical" evidence="6">
    <location>
        <begin position="89"/>
        <end position="115"/>
    </location>
</feature>
<keyword evidence="5 6" id="KW-0472">Membrane</keyword>
<evidence type="ECO:0000256" key="1">
    <source>
        <dbReference type="ARBA" id="ARBA00004651"/>
    </source>
</evidence>
<name>A0ABT1EDI0_9FIRM</name>
<keyword evidence="8" id="KW-1185">Reference proteome</keyword>
<dbReference type="PANTHER" id="PTHR30213:SF0">
    <property type="entry name" value="UPF0761 MEMBRANE PROTEIN YIHY"/>
    <property type="match status" value="1"/>
</dbReference>
<protein>
    <submittedName>
        <fullName evidence="7">YihY/virulence factor BrkB family protein</fullName>
    </submittedName>
</protein>
<evidence type="ECO:0000313" key="8">
    <source>
        <dbReference type="Proteomes" id="UP001523565"/>
    </source>
</evidence>
<evidence type="ECO:0000256" key="3">
    <source>
        <dbReference type="ARBA" id="ARBA00022692"/>
    </source>
</evidence>
<evidence type="ECO:0000313" key="7">
    <source>
        <dbReference type="EMBL" id="MCP1108743.1"/>
    </source>
</evidence>
<dbReference type="RefSeq" id="WP_262067650.1">
    <property type="nucleotide sequence ID" value="NZ_JAMXOC010000001.1"/>
</dbReference>
<evidence type="ECO:0000256" key="5">
    <source>
        <dbReference type="ARBA" id="ARBA00023136"/>
    </source>
</evidence>
<comment type="subcellular location">
    <subcellularLocation>
        <location evidence="1">Cell membrane</location>
        <topology evidence="1">Multi-pass membrane protein</topology>
    </subcellularLocation>
</comment>
<feature type="transmembrane region" description="Helical" evidence="6">
    <location>
        <begin position="31"/>
        <end position="51"/>
    </location>
</feature>
<dbReference type="PANTHER" id="PTHR30213">
    <property type="entry name" value="INNER MEMBRANE PROTEIN YHJD"/>
    <property type="match status" value="1"/>
</dbReference>
<reference evidence="7 8" key="1">
    <citation type="journal article" date="2022" name="Genome Biol. Evol.">
        <title>Host diet, physiology and behaviors set the stage for Lachnospiraceae cladogenesis.</title>
        <authorList>
            <person name="Vera-Ponce De Leon A."/>
            <person name="Schneider M."/>
            <person name="Jahnes B.C."/>
            <person name="Sadowski V."/>
            <person name="Camuy-Velez L.A."/>
            <person name="Duan J."/>
            <person name="Sabree Z.L."/>
        </authorList>
    </citation>
    <scope>NUCLEOTIDE SEQUENCE [LARGE SCALE GENOMIC DNA]</scope>
    <source>
        <strain evidence="7 8">PAL227</strain>
    </source>
</reference>
<dbReference type="PIRSF" id="PIRSF035875">
    <property type="entry name" value="RNase_BN"/>
    <property type="match status" value="1"/>
</dbReference>
<feature type="transmembrane region" description="Helical" evidence="6">
    <location>
        <begin position="209"/>
        <end position="231"/>
    </location>
</feature>
<feature type="transmembrane region" description="Helical" evidence="6">
    <location>
        <begin position="237"/>
        <end position="259"/>
    </location>
</feature>
<organism evidence="7 8">
    <name type="scientific">Ohessyouella blattaphilus</name>
    <dbReference type="NCBI Taxonomy" id="2949333"/>
    <lineage>
        <taxon>Bacteria</taxon>
        <taxon>Bacillati</taxon>
        <taxon>Bacillota</taxon>
        <taxon>Clostridia</taxon>
        <taxon>Lachnospirales</taxon>
        <taxon>Lachnospiraceae</taxon>
        <taxon>Ohessyouella</taxon>
    </lineage>
</organism>
<dbReference type="NCBIfam" id="TIGR00765">
    <property type="entry name" value="yihY_not_rbn"/>
    <property type="match status" value="1"/>
</dbReference>